<protein>
    <submittedName>
        <fullName evidence="1">Uncharacterized protein</fullName>
    </submittedName>
</protein>
<evidence type="ECO:0000313" key="1">
    <source>
        <dbReference type="EMBL" id="BBJ47353.1"/>
    </source>
</evidence>
<accession>A0A499UZ37</accession>
<proteinExistence type="predicted"/>
<gene>
    <name evidence="1" type="ORF">SSPO_100710</name>
</gene>
<sequence length="74" mass="7757">MDPSKAFGGVWSDVLDQASRVLPVRVEEAEAVGEDSPLQSVLPRIAAARRAAARSHLGAAATPLGYGETLSARR</sequence>
<name>A0A499UZ37_9ACTN</name>
<organism evidence="1 2">
    <name type="scientific">Streptomyces antimycoticus</name>
    <dbReference type="NCBI Taxonomy" id="68175"/>
    <lineage>
        <taxon>Bacteria</taxon>
        <taxon>Bacillati</taxon>
        <taxon>Actinomycetota</taxon>
        <taxon>Actinomycetes</taxon>
        <taxon>Kitasatosporales</taxon>
        <taxon>Streptomycetaceae</taxon>
        <taxon>Streptomyces</taxon>
        <taxon>Streptomyces violaceusniger group</taxon>
    </lineage>
</organism>
<dbReference type="Proteomes" id="UP000463951">
    <property type="component" value="Chromosome"/>
</dbReference>
<reference evidence="1 2" key="1">
    <citation type="journal article" date="2020" name="Int. J. Syst. Evol. Microbiol.">
        <title>Reclassification of Streptomyces castelarensis and Streptomyces sporoclivatus as later heterotypic synonyms of Streptomyces antimycoticus.</title>
        <authorList>
            <person name="Komaki H."/>
            <person name="Tamura T."/>
        </authorList>
    </citation>
    <scope>NUCLEOTIDE SEQUENCE [LARGE SCALE GENOMIC DNA]</scope>
    <source>
        <strain evidence="1 2">NBRC 100767</strain>
    </source>
</reference>
<dbReference type="EMBL" id="AP019620">
    <property type="protein sequence ID" value="BBJ47353.1"/>
    <property type="molecule type" value="Genomic_DNA"/>
</dbReference>
<evidence type="ECO:0000313" key="2">
    <source>
        <dbReference type="Proteomes" id="UP000463951"/>
    </source>
</evidence>
<dbReference type="AlphaFoldDB" id="A0A499UZ37"/>